<evidence type="ECO:0000313" key="12">
    <source>
        <dbReference type="Proteomes" id="UP000003374"/>
    </source>
</evidence>
<dbReference type="HAMAP" id="MF_01972">
    <property type="entry name" value="T23O"/>
    <property type="match status" value="1"/>
</dbReference>
<dbReference type="Pfam" id="PF03301">
    <property type="entry name" value="Trp_dioxygenase"/>
    <property type="match status" value="1"/>
</dbReference>
<dbReference type="InterPro" id="IPR004981">
    <property type="entry name" value="Trp_2_3_dOase"/>
</dbReference>
<keyword evidence="2 9" id="KW-0349">Heme</keyword>
<sequence length="300" mass="34698">MGSGRKGDERDAMSKAGQSSGPPTRVVDLGDEAIHWDFSAEMSYGQYLCLDRLLGCQKPLSRQHDEMLFITIHQTSELWMKLIVFELSAALGCVRTERLGPAFKMLARVAAIQRQLIQSWSVLATLTPTDYSSFRDTLGHSSGFQSYQYRLIEFLLGNKNRRLIEVHHNDPAVYARLQQALERPSLYDETLRLLHRRGLPVPSAKLERDWSEPYEPDERVEAAWQSVYHNVEDHWDLYELAEKLVDLEHAFQRWRFEHMKTVERIIGFKRGTGGSSGVGYLKKVLDLRFFPELWTVRTLL</sequence>
<feature type="binding site" evidence="9">
    <location>
        <position position="135"/>
    </location>
    <ligand>
        <name>substrate</name>
    </ligand>
</feature>
<keyword evidence="5 9" id="KW-0560">Oxidoreductase</keyword>
<feature type="binding site" description="axial binding residue" evidence="9">
    <location>
        <position position="258"/>
    </location>
    <ligand>
        <name>heme</name>
        <dbReference type="ChEBI" id="CHEBI:30413"/>
    </ligand>
    <ligandPart>
        <name>Fe</name>
        <dbReference type="ChEBI" id="CHEBI:18248"/>
    </ligandPart>
</feature>
<evidence type="ECO:0000313" key="11">
    <source>
        <dbReference type="EMBL" id="EAR20459.1"/>
    </source>
</evidence>
<comment type="similarity">
    <text evidence="9">Belongs to the tryptophan 2,3-dioxygenase family.</text>
</comment>
<comment type="cofactor">
    <cofactor evidence="9">
        <name>heme</name>
        <dbReference type="ChEBI" id="CHEBI:30413"/>
    </cofactor>
    <text evidence="9">Binds 1 heme group per subunit.</text>
</comment>
<comment type="subunit">
    <text evidence="1 9">Homotetramer.</text>
</comment>
<comment type="pathway">
    <text evidence="9">Amino-acid degradation; L-tryptophan degradation via kynurenine pathway; L-kynurenine from L-tryptophan: step 1/2.</text>
</comment>
<keyword evidence="3 9" id="KW-0479">Metal-binding</keyword>
<proteinExistence type="inferred from homology"/>
<evidence type="ECO:0000256" key="7">
    <source>
        <dbReference type="ARBA" id="ARBA00023079"/>
    </source>
</evidence>
<dbReference type="GO" id="GO:0004833">
    <property type="term" value="F:L-tryptophan 2,3-dioxygenase activity"/>
    <property type="evidence" value="ECO:0007669"/>
    <property type="project" value="UniProtKB-UniRule"/>
</dbReference>
<dbReference type="InterPro" id="IPR017485">
    <property type="entry name" value="Trp_2-3-dOase_bac"/>
</dbReference>
<dbReference type="STRING" id="314278.NB231_14061"/>
<organism evidence="11 12">
    <name type="scientific">Nitrococcus mobilis Nb-231</name>
    <dbReference type="NCBI Taxonomy" id="314278"/>
    <lineage>
        <taxon>Bacteria</taxon>
        <taxon>Pseudomonadati</taxon>
        <taxon>Pseudomonadota</taxon>
        <taxon>Gammaproteobacteria</taxon>
        <taxon>Chromatiales</taxon>
        <taxon>Ectothiorhodospiraceae</taxon>
        <taxon>Nitrococcus</taxon>
    </lineage>
</organism>
<gene>
    <name evidence="9" type="primary">kynA</name>
    <name evidence="11" type="ORF">NB231_14061</name>
</gene>
<dbReference type="InterPro" id="IPR037217">
    <property type="entry name" value="Trp/Indoleamine_2_3_dOase-like"/>
</dbReference>
<evidence type="ECO:0000256" key="4">
    <source>
        <dbReference type="ARBA" id="ARBA00022964"/>
    </source>
</evidence>
<dbReference type="AlphaFoldDB" id="A4BV38"/>
<evidence type="ECO:0000256" key="1">
    <source>
        <dbReference type="ARBA" id="ARBA00011881"/>
    </source>
</evidence>
<dbReference type="GO" id="GO:0020037">
    <property type="term" value="F:heme binding"/>
    <property type="evidence" value="ECO:0007669"/>
    <property type="project" value="UniProtKB-UniRule"/>
</dbReference>
<evidence type="ECO:0000256" key="9">
    <source>
        <dbReference type="HAMAP-Rule" id="MF_01972"/>
    </source>
</evidence>
<protein>
    <recommendedName>
        <fullName evidence="9">Tryptophan 2,3-dioxygenase</fullName>
        <shortName evidence="9">TDO</shortName>
        <ecNumber evidence="9">1.13.11.11</ecNumber>
    </recommendedName>
    <alternativeName>
        <fullName evidence="9">Tryptamin 2,3-dioxygenase</fullName>
    </alternativeName>
    <alternativeName>
        <fullName evidence="9">Tryptophan oxygenase</fullName>
        <shortName evidence="9">TO</shortName>
        <shortName evidence="9">TRPO</shortName>
    </alternativeName>
    <alternativeName>
        <fullName evidence="9">Tryptophan pyrrolase</fullName>
    </alternativeName>
    <alternativeName>
        <fullName evidence="9">Tryptophanase</fullName>
    </alternativeName>
</protein>
<dbReference type="eggNOG" id="COG3483">
    <property type="taxonomic scope" value="Bacteria"/>
</dbReference>
<dbReference type="UniPathway" id="UPA00333">
    <property type="reaction ID" value="UER00453"/>
</dbReference>
<dbReference type="GO" id="GO:0019442">
    <property type="term" value="P:L-tryptophan catabolic process to acetyl-CoA"/>
    <property type="evidence" value="ECO:0007669"/>
    <property type="project" value="TreeGrafter"/>
</dbReference>
<comment type="catalytic activity">
    <reaction evidence="8 9">
        <text>L-tryptophan + O2 = N-formyl-L-kynurenine</text>
        <dbReference type="Rhea" id="RHEA:24536"/>
        <dbReference type="ChEBI" id="CHEBI:15379"/>
        <dbReference type="ChEBI" id="CHEBI:57912"/>
        <dbReference type="ChEBI" id="CHEBI:58629"/>
        <dbReference type="EC" id="1.13.11.11"/>
    </reaction>
</comment>
<evidence type="ECO:0000256" key="8">
    <source>
        <dbReference type="ARBA" id="ARBA00050412"/>
    </source>
</evidence>
<comment type="function">
    <text evidence="9">Heme-dependent dioxygenase that catalyzes the oxidative cleavage of the L-tryptophan (L-Trp) pyrrole ring and converts L-tryptophan to N-formyl-L-kynurenine. Catalyzes the oxidative cleavage of the indole moiety.</text>
</comment>
<keyword evidence="12" id="KW-1185">Reference proteome</keyword>
<dbReference type="PANTHER" id="PTHR10138:SF0">
    <property type="entry name" value="TRYPTOPHAN 2,3-DIOXYGENASE"/>
    <property type="match status" value="1"/>
</dbReference>
<evidence type="ECO:0000256" key="3">
    <source>
        <dbReference type="ARBA" id="ARBA00022723"/>
    </source>
</evidence>
<dbReference type="GO" id="GO:0046872">
    <property type="term" value="F:metal ion binding"/>
    <property type="evidence" value="ECO:0007669"/>
    <property type="project" value="UniProtKB-KW"/>
</dbReference>
<feature type="compositionally biased region" description="Basic and acidic residues" evidence="10">
    <location>
        <begin position="1"/>
        <end position="13"/>
    </location>
</feature>
<dbReference type="HOGENOM" id="CLU_063240_0_0_6"/>
<dbReference type="Gene3D" id="1.20.58.480">
    <property type="match status" value="1"/>
</dbReference>
<dbReference type="RefSeq" id="WP_005003715.1">
    <property type="nucleotide sequence ID" value="NZ_CH672427.1"/>
</dbReference>
<keyword evidence="6 9" id="KW-0408">Iron</keyword>
<dbReference type="PANTHER" id="PTHR10138">
    <property type="entry name" value="TRYPTOPHAN 2,3-DIOXYGENASE"/>
    <property type="match status" value="1"/>
</dbReference>
<dbReference type="EC" id="1.13.11.11" evidence="9"/>
<dbReference type="NCBIfam" id="TIGR03036">
    <property type="entry name" value="trp_2_3_diox"/>
    <property type="match status" value="1"/>
</dbReference>
<evidence type="ECO:0000256" key="2">
    <source>
        <dbReference type="ARBA" id="ARBA00022617"/>
    </source>
</evidence>
<accession>A4BV38</accession>
<evidence type="ECO:0000256" key="10">
    <source>
        <dbReference type="SAM" id="MobiDB-lite"/>
    </source>
</evidence>
<feature type="binding site" evidence="9">
    <location>
        <begin position="69"/>
        <end position="73"/>
    </location>
    <ligand>
        <name>substrate</name>
    </ligand>
</feature>
<feature type="binding site" evidence="9">
    <location>
        <position position="272"/>
    </location>
    <ligand>
        <name>substrate</name>
    </ligand>
</feature>
<name>A4BV38_9GAMM</name>
<keyword evidence="4 9" id="KW-0223">Dioxygenase</keyword>
<dbReference type="FunFam" id="1.20.58.480:FF:000001">
    <property type="entry name" value="Tryptophan 2,3-dioxygenase"/>
    <property type="match status" value="1"/>
</dbReference>
<dbReference type="SUPFAM" id="SSF140959">
    <property type="entry name" value="Indolic compounds 2,3-dioxygenase-like"/>
    <property type="match status" value="1"/>
</dbReference>
<reference evidence="11 12" key="1">
    <citation type="submission" date="2006-02" db="EMBL/GenBank/DDBJ databases">
        <authorList>
            <person name="Waterbury J."/>
            <person name="Ferriera S."/>
            <person name="Johnson J."/>
            <person name="Kravitz S."/>
            <person name="Halpern A."/>
            <person name="Remington K."/>
            <person name="Beeson K."/>
            <person name="Tran B."/>
            <person name="Rogers Y.-H."/>
            <person name="Friedman R."/>
            <person name="Venter J.C."/>
        </authorList>
    </citation>
    <scope>NUCLEOTIDE SEQUENCE [LARGE SCALE GENOMIC DNA]</scope>
    <source>
        <strain evidence="11 12">Nb-231</strain>
    </source>
</reference>
<dbReference type="Proteomes" id="UP000003374">
    <property type="component" value="Unassembled WGS sequence"/>
</dbReference>
<dbReference type="GO" id="GO:0019441">
    <property type="term" value="P:L-tryptophan catabolic process to kynurenine"/>
    <property type="evidence" value="ECO:0007669"/>
    <property type="project" value="UniProtKB-UniRule"/>
</dbReference>
<evidence type="ECO:0000256" key="6">
    <source>
        <dbReference type="ARBA" id="ARBA00023004"/>
    </source>
</evidence>
<keyword evidence="7 9" id="KW-0823">Tryptophan catabolism</keyword>
<evidence type="ECO:0000256" key="5">
    <source>
        <dbReference type="ARBA" id="ARBA00023002"/>
    </source>
</evidence>
<comment type="caution">
    <text evidence="11">The sequence shown here is derived from an EMBL/GenBank/DDBJ whole genome shotgun (WGS) entry which is preliminary data.</text>
</comment>
<feature type="region of interest" description="Disordered" evidence="10">
    <location>
        <begin position="1"/>
        <end position="25"/>
    </location>
</feature>
<feature type="binding site" evidence="9">
    <location>
        <position position="131"/>
    </location>
    <ligand>
        <name>substrate</name>
    </ligand>
</feature>
<dbReference type="EMBL" id="AAOF01000022">
    <property type="protein sequence ID" value="EAR20459.1"/>
    <property type="molecule type" value="Genomic_DNA"/>
</dbReference>